<dbReference type="Proteomes" id="UP000180175">
    <property type="component" value="Chromosome"/>
</dbReference>
<dbReference type="RefSeq" id="WP_071317098.1">
    <property type="nucleotide sequence ID" value="NZ_CP063356.2"/>
</dbReference>
<keyword evidence="1" id="KW-0547">Nucleotide-binding</keyword>
<organism evidence="4 6">
    <name type="scientific">Anaerobacillus isosaccharinicus</name>
    <dbReference type="NCBI Taxonomy" id="1532552"/>
    <lineage>
        <taxon>Bacteria</taxon>
        <taxon>Bacillati</taxon>
        <taxon>Bacillota</taxon>
        <taxon>Bacilli</taxon>
        <taxon>Bacillales</taxon>
        <taxon>Bacillaceae</taxon>
        <taxon>Anaerobacillus</taxon>
    </lineage>
</organism>
<accession>A0A1S2M278</accession>
<dbReference type="GO" id="GO:0016887">
    <property type="term" value="F:ATP hydrolysis activity"/>
    <property type="evidence" value="ECO:0007669"/>
    <property type="project" value="InterPro"/>
</dbReference>
<evidence type="ECO:0000313" key="4">
    <source>
        <dbReference type="EMBL" id="OIJ18620.1"/>
    </source>
</evidence>
<evidence type="ECO:0000313" key="6">
    <source>
        <dbReference type="Proteomes" id="UP000180175"/>
    </source>
</evidence>
<proteinExistence type="predicted"/>
<dbReference type="Pfam" id="PF00005">
    <property type="entry name" value="ABC_tran"/>
    <property type="match status" value="1"/>
</dbReference>
<dbReference type="GO" id="GO:0005886">
    <property type="term" value="C:plasma membrane"/>
    <property type="evidence" value="ECO:0007669"/>
    <property type="project" value="TreeGrafter"/>
</dbReference>
<dbReference type="InterPro" id="IPR015854">
    <property type="entry name" value="ABC_transpr_LolD-like"/>
</dbReference>
<dbReference type="OrthoDB" id="2850341at2"/>
<dbReference type="PANTHER" id="PTHR24220">
    <property type="entry name" value="IMPORT ATP-BINDING PROTEIN"/>
    <property type="match status" value="1"/>
</dbReference>
<dbReference type="InterPro" id="IPR027417">
    <property type="entry name" value="P-loop_NTPase"/>
</dbReference>
<evidence type="ECO:0000313" key="5">
    <source>
        <dbReference type="EMBL" id="QOY34288.1"/>
    </source>
</evidence>
<keyword evidence="6" id="KW-1185">Reference proteome</keyword>
<reference evidence="5" key="4">
    <citation type="submission" date="2020-10" db="EMBL/GenBank/DDBJ databases">
        <authorList>
            <person name="Bassil N.M."/>
            <person name="Lloyd J.R."/>
        </authorList>
    </citation>
    <scope>NUCLEOTIDE SEQUENCE</scope>
    <source>
        <strain evidence="5">NB2006</strain>
    </source>
</reference>
<reference evidence="4 6" key="1">
    <citation type="submission" date="2016-10" db="EMBL/GenBank/DDBJ databases">
        <title>Draft genome sequences of four alkaliphilic bacteria belonging to the Anaerobacillus genus.</title>
        <authorList>
            <person name="Bassil N.M."/>
            <person name="Lloyd J.R."/>
        </authorList>
    </citation>
    <scope>NUCLEOTIDE SEQUENCE [LARGE SCALE GENOMIC DNA]</scope>
    <source>
        <strain evidence="4 6">NB2006</strain>
    </source>
</reference>
<gene>
    <name evidence="5" type="ORF">AWH56_016325</name>
    <name evidence="4" type="ORF">AWH56_10470</name>
</gene>
<feature type="domain" description="ABC transporter" evidence="3">
    <location>
        <begin position="4"/>
        <end position="230"/>
    </location>
</feature>
<dbReference type="EMBL" id="CP063356">
    <property type="protein sequence ID" value="QOY34288.1"/>
    <property type="molecule type" value="Genomic_DNA"/>
</dbReference>
<dbReference type="GO" id="GO:0022857">
    <property type="term" value="F:transmembrane transporter activity"/>
    <property type="evidence" value="ECO:0007669"/>
    <property type="project" value="TreeGrafter"/>
</dbReference>
<protein>
    <submittedName>
        <fullName evidence="5">ATP-binding cassette domain-containing protein</fullName>
    </submittedName>
</protein>
<sequence length="231" mass="26671">MYVITAKNVSKKYITGNQKNVLFKDLSLQVHEGEIVFISGHYGSGRTTLLKMIAAMTPPNHGTIEVLGKNLLAIEKRTDWRLRHIGFLTSEDCLIPYLNVKQHLLMGQDEDDPDYDLFNDEAQYILTMLGIDEHKLTQYPENLTKLDRIKITIARILMSNPRLLLLDEFTVGMNDEEQYELYSLLVDYVRRQHITLIVTGESDSGQFYDRMLKLVDGKLIEIGEEKQKILH</sequence>
<evidence type="ECO:0000259" key="3">
    <source>
        <dbReference type="PROSITE" id="PS50893"/>
    </source>
</evidence>
<evidence type="ECO:0000256" key="2">
    <source>
        <dbReference type="ARBA" id="ARBA00022840"/>
    </source>
</evidence>
<dbReference type="SUPFAM" id="SSF52540">
    <property type="entry name" value="P-loop containing nucleoside triphosphate hydrolases"/>
    <property type="match status" value="1"/>
</dbReference>
<name>A0A1S2M278_9BACI</name>
<dbReference type="EMBL" id="LQXD01000091">
    <property type="protein sequence ID" value="OIJ18620.1"/>
    <property type="molecule type" value="Genomic_DNA"/>
</dbReference>
<evidence type="ECO:0000256" key="1">
    <source>
        <dbReference type="ARBA" id="ARBA00022741"/>
    </source>
</evidence>
<dbReference type="SMART" id="SM00382">
    <property type="entry name" value="AAA"/>
    <property type="match status" value="1"/>
</dbReference>
<reference evidence="5 6" key="2">
    <citation type="journal article" date="2017" name="Genome Announc.">
        <title>Draft Genome Sequences of Four Alkaliphilic Bacteria Belonging to the Anaerobacillus Genus.</title>
        <authorList>
            <person name="Bassil N.M."/>
            <person name="Lloyd J.R."/>
        </authorList>
    </citation>
    <scope>NUCLEOTIDE SEQUENCE [LARGE SCALE GENOMIC DNA]</scope>
    <source>
        <strain evidence="5 6">NB2006</strain>
    </source>
</reference>
<dbReference type="PROSITE" id="PS50893">
    <property type="entry name" value="ABC_TRANSPORTER_2"/>
    <property type="match status" value="1"/>
</dbReference>
<keyword evidence="2 5" id="KW-0067">ATP-binding</keyword>
<dbReference type="GO" id="GO:0005524">
    <property type="term" value="F:ATP binding"/>
    <property type="evidence" value="ECO:0007669"/>
    <property type="project" value="UniProtKB-KW"/>
</dbReference>
<dbReference type="Gene3D" id="3.40.50.300">
    <property type="entry name" value="P-loop containing nucleotide triphosphate hydrolases"/>
    <property type="match status" value="1"/>
</dbReference>
<dbReference type="AlphaFoldDB" id="A0A1S2M278"/>
<dbReference type="InterPro" id="IPR003439">
    <property type="entry name" value="ABC_transporter-like_ATP-bd"/>
</dbReference>
<dbReference type="InterPro" id="IPR003593">
    <property type="entry name" value="AAA+_ATPase"/>
</dbReference>
<reference evidence="5 6" key="3">
    <citation type="journal article" date="2019" name="Int. J. Syst. Evol. Microbiol.">
        <title>Anaerobacillus isosaccharinicus sp. nov., an alkaliphilic bacterium which degrades isosaccharinic acid.</title>
        <authorList>
            <person name="Bassil N.M."/>
            <person name="Lloyd J.R."/>
        </authorList>
    </citation>
    <scope>NUCLEOTIDE SEQUENCE [LARGE SCALE GENOMIC DNA]</scope>
    <source>
        <strain evidence="5 6">NB2006</strain>
    </source>
</reference>
<dbReference type="KEGG" id="aia:AWH56_016325"/>